<feature type="transmembrane region" description="Helical" evidence="6">
    <location>
        <begin position="84"/>
        <end position="106"/>
    </location>
</feature>
<feature type="region of interest" description="Disordered" evidence="5">
    <location>
        <begin position="1"/>
        <end position="33"/>
    </location>
</feature>
<feature type="transmembrane region" description="Helical" evidence="6">
    <location>
        <begin position="331"/>
        <end position="352"/>
    </location>
</feature>
<comment type="subcellular location">
    <subcellularLocation>
        <location evidence="1">Membrane</location>
        <topology evidence="1">Multi-pass membrane protein</topology>
    </subcellularLocation>
</comment>
<reference evidence="9" key="1">
    <citation type="journal article" date="2023" name="Commun. Biol.">
        <title>Genome analysis of Parmales, the sister group of diatoms, reveals the evolutionary specialization of diatoms from phago-mixotrophs to photoautotrophs.</title>
        <authorList>
            <person name="Ban H."/>
            <person name="Sato S."/>
            <person name="Yoshikawa S."/>
            <person name="Yamada K."/>
            <person name="Nakamura Y."/>
            <person name="Ichinomiya M."/>
            <person name="Sato N."/>
            <person name="Blanc-Mathieu R."/>
            <person name="Endo H."/>
            <person name="Kuwata A."/>
            <person name="Ogata H."/>
        </authorList>
    </citation>
    <scope>NUCLEOTIDE SEQUENCE [LARGE SCALE GENOMIC DNA]</scope>
</reference>
<evidence type="ECO:0000259" key="7">
    <source>
        <dbReference type="Pfam" id="PF01490"/>
    </source>
</evidence>
<dbReference type="GO" id="GO:0016020">
    <property type="term" value="C:membrane"/>
    <property type="evidence" value="ECO:0007669"/>
    <property type="project" value="UniProtKB-SubCell"/>
</dbReference>
<keyword evidence="9" id="KW-1185">Reference proteome</keyword>
<dbReference type="Proteomes" id="UP001165065">
    <property type="component" value="Unassembled WGS sequence"/>
</dbReference>
<dbReference type="EMBL" id="BRYA01000099">
    <property type="protein sequence ID" value="GMI39216.1"/>
    <property type="molecule type" value="Genomic_DNA"/>
</dbReference>
<dbReference type="InterPro" id="IPR013057">
    <property type="entry name" value="AA_transpt_TM"/>
</dbReference>
<dbReference type="PANTHER" id="PTHR22950:SF652">
    <property type="entry name" value="TRANSMEMBRANE AMINO ACID TRANSPORTER FAMILY PROTEIN"/>
    <property type="match status" value="1"/>
</dbReference>
<dbReference type="PANTHER" id="PTHR22950">
    <property type="entry name" value="AMINO ACID TRANSPORTER"/>
    <property type="match status" value="1"/>
</dbReference>
<feature type="transmembrane region" description="Helical" evidence="6">
    <location>
        <begin position="288"/>
        <end position="311"/>
    </location>
</feature>
<evidence type="ECO:0000256" key="5">
    <source>
        <dbReference type="SAM" id="MobiDB-lite"/>
    </source>
</evidence>
<evidence type="ECO:0000256" key="1">
    <source>
        <dbReference type="ARBA" id="ARBA00004141"/>
    </source>
</evidence>
<name>A0A9W7L7V3_9STRA</name>
<feature type="transmembrane region" description="Helical" evidence="6">
    <location>
        <begin position="373"/>
        <end position="389"/>
    </location>
</feature>
<evidence type="ECO:0000256" key="6">
    <source>
        <dbReference type="SAM" id="Phobius"/>
    </source>
</evidence>
<organism evidence="8 9">
    <name type="scientific">Triparma columacea</name>
    <dbReference type="NCBI Taxonomy" id="722753"/>
    <lineage>
        <taxon>Eukaryota</taxon>
        <taxon>Sar</taxon>
        <taxon>Stramenopiles</taxon>
        <taxon>Ochrophyta</taxon>
        <taxon>Bolidophyceae</taxon>
        <taxon>Parmales</taxon>
        <taxon>Triparmaceae</taxon>
        <taxon>Triparma</taxon>
    </lineage>
</organism>
<gene>
    <name evidence="8" type="ORF">TrCOL_g10195</name>
</gene>
<evidence type="ECO:0000256" key="4">
    <source>
        <dbReference type="ARBA" id="ARBA00023136"/>
    </source>
</evidence>
<feature type="transmembrane region" description="Helical" evidence="6">
    <location>
        <begin position="395"/>
        <end position="416"/>
    </location>
</feature>
<feature type="domain" description="Amino acid transporter transmembrane" evidence="7">
    <location>
        <begin position="50"/>
        <end position="451"/>
    </location>
</feature>
<proteinExistence type="predicted"/>
<evidence type="ECO:0000256" key="3">
    <source>
        <dbReference type="ARBA" id="ARBA00022989"/>
    </source>
</evidence>
<evidence type="ECO:0000256" key="2">
    <source>
        <dbReference type="ARBA" id="ARBA00022692"/>
    </source>
</evidence>
<evidence type="ECO:0000313" key="9">
    <source>
        <dbReference type="Proteomes" id="UP001165065"/>
    </source>
</evidence>
<comment type="caution">
    <text evidence="8">The sequence shown here is derived from an EMBL/GenBank/DDBJ whole genome shotgun (WGS) entry which is preliminary data.</text>
</comment>
<dbReference type="Pfam" id="PF01490">
    <property type="entry name" value="Aa_trans"/>
    <property type="match status" value="1"/>
</dbReference>
<keyword evidence="2 6" id="KW-0812">Transmembrane</keyword>
<keyword evidence="4 6" id="KW-0472">Membrane</keyword>
<dbReference type="AlphaFoldDB" id="A0A9W7L7V3"/>
<keyword evidence="3 6" id="KW-1133">Transmembrane helix</keyword>
<evidence type="ECO:0000313" key="8">
    <source>
        <dbReference type="EMBL" id="GMI39216.1"/>
    </source>
</evidence>
<dbReference type="OrthoDB" id="28208at2759"/>
<sequence length="457" mass="47310">MFVSAQSVDVRSGQHRSHLPPPPKSGRLLGSSLDATTVPSTRGGAGDSGATIPNEVFNLVKNIVGAGVLSLPAGVAAFGNAPSALIPATVLIAVIGAMSGYCFSLIGRVCEMTGATTYRSCWDKTVGASSSWLPASACTFKTSAANIAYSMILADTFKALAATAGYEISRANTLFGITGTVLLPLCLMKNLASLAPFSLLGIAGMGFTTFAMFVRYIGGSYSVPAGKFVGDLAPSLVPSFGNAGAAAALTPPAAILLCMLSTAYLAHYNAPKYYAELRNNTIPRFNKMVASSFAIAISFFAAVTSLGFLTFGASSNGFILNNYSTKDQLATISRIAVAVSIVFSYPLTFVGIREGIMDLAKVPMEKRNGLSNPLSLAILAAVTGAALTIKDLSFILSFGGATLGNAIVFLFPVIMFNSAVKKFGKKDLQKEATASKGIFVTGVLMSVIGAKQALKAL</sequence>
<accession>A0A9W7L7V3</accession>
<dbReference type="GO" id="GO:0015179">
    <property type="term" value="F:L-amino acid transmembrane transporter activity"/>
    <property type="evidence" value="ECO:0007669"/>
    <property type="project" value="TreeGrafter"/>
</dbReference>
<protein>
    <recommendedName>
        <fullName evidence="7">Amino acid transporter transmembrane domain-containing protein</fullName>
    </recommendedName>
</protein>
<feature type="transmembrane region" description="Helical" evidence="6">
    <location>
        <begin position="197"/>
        <end position="218"/>
    </location>
</feature>
<feature type="transmembrane region" description="Helical" evidence="6">
    <location>
        <begin position="245"/>
        <end position="267"/>
    </location>
</feature>